<reference evidence="3 4" key="1">
    <citation type="journal article" date="2012" name="PLoS Pathog.">
        <title>Diverse lifestyles and strategies of plant pathogenesis encoded in the genomes of eighteen Dothideomycetes fungi.</title>
        <authorList>
            <person name="Ohm R.A."/>
            <person name="Feau N."/>
            <person name="Henrissat B."/>
            <person name="Schoch C.L."/>
            <person name="Horwitz B.A."/>
            <person name="Barry K.W."/>
            <person name="Condon B.J."/>
            <person name="Copeland A.C."/>
            <person name="Dhillon B."/>
            <person name="Glaser F."/>
            <person name="Hesse C.N."/>
            <person name="Kosti I."/>
            <person name="LaButti K."/>
            <person name="Lindquist E.A."/>
            <person name="Lucas S."/>
            <person name="Salamov A.A."/>
            <person name="Bradshaw R.E."/>
            <person name="Ciuffetti L."/>
            <person name="Hamelin R.C."/>
            <person name="Kema G.H.J."/>
            <person name="Lawrence C."/>
            <person name="Scott J.A."/>
            <person name="Spatafora J.W."/>
            <person name="Turgeon B.G."/>
            <person name="de Wit P.J.G.M."/>
            <person name="Zhong S."/>
            <person name="Goodwin S.B."/>
            <person name="Grigoriev I.V."/>
        </authorList>
    </citation>
    <scope>NUCLEOTIDE SEQUENCE [LARGE SCALE GENOMIC DNA]</scope>
    <source>
        <strain evidence="3 4">UAMH 10762</strain>
    </source>
</reference>
<dbReference type="AlphaFoldDB" id="M2M311"/>
<keyword evidence="4" id="KW-1185">Reference proteome</keyword>
<keyword evidence="2" id="KW-1133">Transmembrane helix</keyword>
<feature type="transmembrane region" description="Helical" evidence="2">
    <location>
        <begin position="162"/>
        <end position="183"/>
    </location>
</feature>
<dbReference type="EMBL" id="KB445565">
    <property type="protein sequence ID" value="EMC90921.1"/>
    <property type="molecule type" value="Genomic_DNA"/>
</dbReference>
<feature type="compositionally biased region" description="Basic and acidic residues" evidence="1">
    <location>
        <begin position="127"/>
        <end position="136"/>
    </location>
</feature>
<sequence>MPVETRSQARAARRGGNTAYVLISRAECADEAVEDHTRDDDIDSPPRNLNTARKNEVAPIDGSSSNHGAASEGESILLNTGRAQSWPLASRTPSYRGRASSLPRPVAARSISSSTNSRSSGSPAPPDSERSDYSERTHYLDDSDRSHAENGDLAPDTPSPLFSAYAALLLLIVVYAFTCAFPVRARNTSVAPPCHVIGNPNYVASCAGMDVSMSLLSGVVRNAPQLLSGSFFQTADIGMHSLCPSGKLTGDAFCEWIYSDEVQAARLELELAYRKLHGRTVLEKEILFRDSSVLKSVSRISNRRHWVQQAVDQKAPRLVRQLYSIFGLSLSLQRMQNNLSAAWYAVLQDIRSELSLMKTLAWDIRHHAIRCRTAANTLLTLSAARTGLRDTTVDPKMNTVLKYVSHASQEAHMVQGATYAFGASLEALEAILDCFERELRRSAPTNESDDMPWNATTAFIALSDYAFAKLVPDLFPRLQANVFRLSIKQWALEEWGHCLPLQSKIPLTPAEVTTGPALDGGLGCPTCPSRFLRKWYSALPNAWHPLRDEMLHHDVPVWPGLFFARRFVWQSVYVPGGPPKMTKVPTTAEEWSMHIRAPVCFDLTKAVDPNNGEQDLADAVVGRECGAVGGVALDQWFRNAGYERRKSSAADSYNGSDSSGVFVLYI</sequence>
<evidence type="ECO:0000256" key="2">
    <source>
        <dbReference type="SAM" id="Phobius"/>
    </source>
</evidence>
<feature type="region of interest" description="Disordered" evidence="1">
    <location>
        <begin position="31"/>
        <end position="72"/>
    </location>
</feature>
<name>M2M311_BAUPA</name>
<feature type="compositionally biased region" description="Low complexity" evidence="1">
    <location>
        <begin position="110"/>
        <end position="122"/>
    </location>
</feature>
<keyword evidence="2" id="KW-0472">Membrane</keyword>
<dbReference type="HOGENOM" id="CLU_412166_0_0_1"/>
<proteinExistence type="predicted"/>
<dbReference type="KEGG" id="bcom:BAUCODRAFT_39725"/>
<dbReference type="RefSeq" id="XP_007681812.1">
    <property type="nucleotide sequence ID" value="XM_007683622.1"/>
</dbReference>
<evidence type="ECO:0000256" key="1">
    <source>
        <dbReference type="SAM" id="MobiDB-lite"/>
    </source>
</evidence>
<organism evidence="3 4">
    <name type="scientific">Baudoinia panamericana (strain UAMH 10762)</name>
    <name type="common">Angels' share fungus</name>
    <name type="synonym">Baudoinia compniacensis (strain UAMH 10762)</name>
    <dbReference type="NCBI Taxonomy" id="717646"/>
    <lineage>
        <taxon>Eukaryota</taxon>
        <taxon>Fungi</taxon>
        <taxon>Dikarya</taxon>
        <taxon>Ascomycota</taxon>
        <taxon>Pezizomycotina</taxon>
        <taxon>Dothideomycetes</taxon>
        <taxon>Dothideomycetidae</taxon>
        <taxon>Mycosphaerellales</taxon>
        <taxon>Teratosphaeriaceae</taxon>
        <taxon>Baudoinia</taxon>
    </lineage>
</organism>
<evidence type="ECO:0000313" key="3">
    <source>
        <dbReference type="EMBL" id="EMC90921.1"/>
    </source>
</evidence>
<dbReference type="Proteomes" id="UP000011761">
    <property type="component" value="Unassembled WGS sequence"/>
</dbReference>
<protein>
    <submittedName>
        <fullName evidence="3">Uncharacterized protein</fullName>
    </submittedName>
</protein>
<evidence type="ECO:0000313" key="4">
    <source>
        <dbReference type="Proteomes" id="UP000011761"/>
    </source>
</evidence>
<accession>M2M311</accession>
<gene>
    <name evidence="3" type="ORF">BAUCODRAFT_39725</name>
</gene>
<keyword evidence="2" id="KW-0812">Transmembrane</keyword>
<feature type="region of interest" description="Disordered" evidence="1">
    <location>
        <begin position="87"/>
        <end position="136"/>
    </location>
</feature>
<dbReference type="GeneID" id="19113873"/>